<gene>
    <name evidence="1" type="ORF">SDC9_87046</name>
</gene>
<evidence type="ECO:0000313" key="1">
    <source>
        <dbReference type="EMBL" id="MPM40406.1"/>
    </source>
</evidence>
<comment type="caution">
    <text evidence="1">The sequence shown here is derived from an EMBL/GenBank/DDBJ whole genome shotgun (WGS) entry which is preliminary data.</text>
</comment>
<organism evidence="1">
    <name type="scientific">bioreactor metagenome</name>
    <dbReference type="NCBI Taxonomy" id="1076179"/>
    <lineage>
        <taxon>unclassified sequences</taxon>
        <taxon>metagenomes</taxon>
        <taxon>ecological metagenomes</taxon>
    </lineage>
</organism>
<reference evidence="1" key="1">
    <citation type="submission" date="2019-08" db="EMBL/GenBank/DDBJ databases">
        <authorList>
            <person name="Kucharzyk K."/>
            <person name="Murdoch R.W."/>
            <person name="Higgins S."/>
            <person name="Loffler F."/>
        </authorList>
    </citation>
    <scope>NUCLEOTIDE SEQUENCE</scope>
</reference>
<protein>
    <submittedName>
        <fullName evidence="1">Uncharacterized protein</fullName>
    </submittedName>
</protein>
<name>A0A644ZHS7_9ZZZZ</name>
<dbReference type="EMBL" id="VSSQ01008988">
    <property type="protein sequence ID" value="MPM40406.1"/>
    <property type="molecule type" value="Genomic_DNA"/>
</dbReference>
<accession>A0A644ZHS7</accession>
<sequence length="166" mass="18085">MVGIVLHEGGSTAHAFGHTLDQAGHGTDFPVPFPTIAISLAHEVLACQSRKLPHLLQIFKGIGESLGTLFFEEVAHCNFLTGLVAYRLQILGGELIPGAIRFHLSIHFGISDTIEYLDEISDTPRVHLPAKLHLHLDLIAFGDCHIAHIIPEAHDFQLAALHRSDG</sequence>
<dbReference type="AlphaFoldDB" id="A0A644ZHS7"/>
<proteinExistence type="predicted"/>